<dbReference type="PANTHER" id="PTHR26452">
    <property type="entry name" value="OLFACTORY RECEPTOR"/>
    <property type="match status" value="1"/>
</dbReference>
<dbReference type="FunFam" id="1.20.1070.10:FF:000001">
    <property type="entry name" value="Olfactory receptor"/>
    <property type="match status" value="1"/>
</dbReference>
<feature type="transmembrane region" description="Helical" evidence="12">
    <location>
        <begin position="26"/>
        <end position="52"/>
    </location>
</feature>
<comment type="subcellular location">
    <subcellularLocation>
        <location evidence="1 12">Cell membrane</location>
        <topology evidence="1 12">Multi-pass membrane protein</topology>
    </subcellularLocation>
</comment>
<evidence type="ECO:0000256" key="6">
    <source>
        <dbReference type="ARBA" id="ARBA00022989"/>
    </source>
</evidence>
<gene>
    <name evidence="14" type="ORF">GDO54_004148</name>
</gene>
<evidence type="ECO:0000256" key="5">
    <source>
        <dbReference type="ARBA" id="ARBA00022725"/>
    </source>
</evidence>
<keyword evidence="6 12" id="KW-1133">Transmembrane helix</keyword>
<evidence type="ECO:0000256" key="8">
    <source>
        <dbReference type="ARBA" id="ARBA00023136"/>
    </source>
</evidence>
<comment type="caution">
    <text evidence="14">The sequence shown here is derived from an EMBL/GenBank/DDBJ whole genome shotgun (WGS) entry which is preliminary data.</text>
</comment>
<evidence type="ECO:0000256" key="12">
    <source>
        <dbReference type="RuleBase" id="RU363047"/>
    </source>
</evidence>
<dbReference type="EMBL" id="DYDO01000012">
    <property type="protein sequence ID" value="DBA14871.1"/>
    <property type="molecule type" value="Genomic_DNA"/>
</dbReference>
<keyword evidence="7 11" id="KW-0297">G-protein coupled receptor</keyword>
<dbReference type="PROSITE" id="PS50262">
    <property type="entry name" value="G_PROTEIN_RECEP_F1_2"/>
    <property type="match status" value="1"/>
</dbReference>
<dbReference type="PRINTS" id="PR00237">
    <property type="entry name" value="GPCRRHODOPSN"/>
</dbReference>
<sequence length="318" mass="35885">MHKCENSTANIFHILAFSTSNTGQCLLFIVVLLMLLITVLGNVIITVLVCLVSQLRTPMYFFLGNLAITDIMFVLVIFPKLLSILQTQDNRMFFSSCMSQVYFFSFLGTSDSLVMTCMAYDRYVAICKPLQYLSIMSRDVCILLSLCSWLLSIINGIINAIVTSELSFCPEQNINHFFCDQKTLYAITSSDATNRNILMVFQDVIVASLPFLLIITSYVLIIATILKIRTAKGRRKAFSSCTSHVTTVILFYGPVIVIYAKPDSEGSQELDKLLTLLYTAVVPMLNPFVYTLRNKEILDAIHNLTKKGNVFLMRLFKE</sequence>
<dbReference type="AlphaFoldDB" id="A0AAV2ZSM3"/>
<evidence type="ECO:0000259" key="13">
    <source>
        <dbReference type="PROSITE" id="PS50262"/>
    </source>
</evidence>
<keyword evidence="4 11" id="KW-0812">Transmembrane</keyword>
<protein>
    <recommendedName>
        <fullName evidence="12">Olfactory receptor</fullName>
    </recommendedName>
</protein>
<evidence type="ECO:0000256" key="11">
    <source>
        <dbReference type="RuleBase" id="RU000688"/>
    </source>
</evidence>
<proteinExistence type="inferred from homology"/>
<keyword evidence="3 12" id="KW-0716">Sensory transduction</keyword>
<keyword evidence="8 12" id="KW-0472">Membrane</keyword>
<reference evidence="14" key="1">
    <citation type="thesis" date="2020" institute="ProQuest LLC" country="789 East Eisenhower Parkway, Ann Arbor, MI, USA">
        <title>Comparative Genomics and Chromosome Evolution.</title>
        <authorList>
            <person name="Mudd A.B."/>
        </authorList>
    </citation>
    <scope>NUCLEOTIDE SEQUENCE</scope>
    <source>
        <strain evidence="14">1538</strain>
        <tissue evidence="14">Blood</tissue>
    </source>
</reference>
<evidence type="ECO:0000313" key="14">
    <source>
        <dbReference type="EMBL" id="DBA14871.1"/>
    </source>
</evidence>
<evidence type="ECO:0000256" key="1">
    <source>
        <dbReference type="ARBA" id="ARBA00004651"/>
    </source>
</evidence>
<dbReference type="GO" id="GO:0005886">
    <property type="term" value="C:plasma membrane"/>
    <property type="evidence" value="ECO:0007669"/>
    <property type="project" value="UniProtKB-SubCell"/>
</dbReference>
<name>A0AAV2ZSM3_PYXAD</name>
<comment type="similarity">
    <text evidence="11">Belongs to the G-protein coupled receptor 1 family.</text>
</comment>
<feature type="transmembrane region" description="Helical" evidence="12">
    <location>
        <begin position="59"/>
        <end position="81"/>
    </location>
</feature>
<keyword evidence="10 11" id="KW-0807">Transducer</keyword>
<dbReference type="GO" id="GO:0004930">
    <property type="term" value="F:G protein-coupled receptor activity"/>
    <property type="evidence" value="ECO:0007669"/>
    <property type="project" value="UniProtKB-KW"/>
</dbReference>
<feature type="transmembrane region" description="Helical" evidence="12">
    <location>
        <begin position="238"/>
        <end position="260"/>
    </location>
</feature>
<dbReference type="SUPFAM" id="SSF81321">
    <property type="entry name" value="Family A G protein-coupled receptor-like"/>
    <property type="match status" value="1"/>
</dbReference>
<dbReference type="PRINTS" id="PR00245">
    <property type="entry name" value="OLFACTORYR"/>
</dbReference>
<evidence type="ECO:0000256" key="7">
    <source>
        <dbReference type="ARBA" id="ARBA00023040"/>
    </source>
</evidence>
<dbReference type="PROSITE" id="PS00237">
    <property type="entry name" value="G_PROTEIN_RECEP_F1_1"/>
    <property type="match status" value="1"/>
</dbReference>
<evidence type="ECO:0000256" key="10">
    <source>
        <dbReference type="ARBA" id="ARBA00023224"/>
    </source>
</evidence>
<keyword evidence="9 11" id="KW-0675">Receptor</keyword>
<dbReference type="InterPro" id="IPR050516">
    <property type="entry name" value="Olfactory_GPCR"/>
</dbReference>
<feature type="transmembrane region" description="Helical" evidence="12">
    <location>
        <begin position="204"/>
        <end position="226"/>
    </location>
</feature>
<dbReference type="GO" id="GO:0004984">
    <property type="term" value="F:olfactory receptor activity"/>
    <property type="evidence" value="ECO:0007669"/>
    <property type="project" value="InterPro"/>
</dbReference>
<dbReference type="Proteomes" id="UP001181693">
    <property type="component" value="Unassembled WGS sequence"/>
</dbReference>
<evidence type="ECO:0000256" key="2">
    <source>
        <dbReference type="ARBA" id="ARBA00022475"/>
    </source>
</evidence>
<dbReference type="CDD" id="cd13954">
    <property type="entry name" value="7tmA_OR"/>
    <property type="match status" value="1"/>
</dbReference>
<keyword evidence="15" id="KW-1185">Reference proteome</keyword>
<evidence type="ECO:0000256" key="9">
    <source>
        <dbReference type="ARBA" id="ARBA00023170"/>
    </source>
</evidence>
<organism evidence="14 15">
    <name type="scientific">Pyxicephalus adspersus</name>
    <name type="common">African bullfrog</name>
    <dbReference type="NCBI Taxonomy" id="30357"/>
    <lineage>
        <taxon>Eukaryota</taxon>
        <taxon>Metazoa</taxon>
        <taxon>Chordata</taxon>
        <taxon>Craniata</taxon>
        <taxon>Vertebrata</taxon>
        <taxon>Euteleostomi</taxon>
        <taxon>Amphibia</taxon>
        <taxon>Batrachia</taxon>
        <taxon>Anura</taxon>
        <taxon>Neobatrachia</taxon>
        <taxon>Ranoidea</taxon>
        <taxon>Pyxicephalidae</taxon>
        <taxon>Pyxicephalinae</taxon>
        <taxon>Pyxicephalus</taxon>
    </lineage>
</organism>
<evidence type="ECO:0000256" key="3">
    <source>
        <dbReference type="ARBA" id="ARBA00022606"/>
    </source>
</evidence>
<dbReference type="Gene3D" id="1.20.1070.10">
    <property type="entry name" value="Rhodopsin 7-helix transmembrane proteins"/>
    <property type="match status" value="1"/>
</dbReference>
<feature type="domain" description="G-protein coupled receptors family 1 profile" evidence="13">
    <location>
        <begin position="41"/>
        <end position="290"/>
    </location>
</feature>
<feature type="transmembrane region" description="Helical" evidence="12">
    <location>
        <begin position="140"/>
        <end position="162"/>
    </location>
</feature>
<evidence type="ECO:0000313" key="15">
    <source>
        <dbReference type="Proteomes" id="UP001181693"/>
    </source>
</evidence>
<keyword evidence="2 12" id="KW-1003">Cell membrane</keyword>
<dbReference type="Pfam" id="PF13853">
    <property type="entry name" value="7tm_4"/>
    <property type="match status" value="1"/>
</dbReference>
<evidence type="ECO:0000256" key="4">
    <source>
        <dbReference type="ARBA" id="ARBA00022692"/>
    </source>
</evidence>
<feature type="transmembrane region" description="Helical" evidence="12">
    <location>
        <begin position="272"/>
        <end position="292"/>
    </location>
</feature>
<accession>A0AAV2ZSM3</accession>
<dbReference type="InterPro" id="IPR000276">
    <property type="entry name" value="GPCR_Rhodpsn"/>
</dbReference>
<dbReference type="InterPro" id="IPR000725">
    <property type="entry name" value="Olfact_rcpt"/>
</dbReference>
<keyword evidence="5 12" id="KW-0552">Olfaction</keyword>
<feature type="transmembrane region" description="Helical" evidence="12">
    <location>
        <begin position="101"/>
        <end position="120"/>
    </location>
</feature>
<dbReference type="InterPro" id="IPR017452">
    <property type="entry name" value="GPCR_Rhodpsn_7TM"/>
</dbReference>